<organism>
    <name type="scientific">Physcomitrium patens</name>
    <name type="common">Spreading-leaved earth moss</name>
    <name type="synonym">Physcomitrella patens</name>
    <dbReference type="NCBI Taxonomy" id="3218"/>
    <lineage>
        <taxon>Eukaryota</taxon>
        <taxon>Viridiplantae</taxon>
        <taxon>Streptophyta</taxon>
        <taxon>Embryophyta</taxon>
        <taxon>Bryophyta</taxon>
        <taxon>Bryophytina</taxon>
        <taxon>Bryopsida</taxon>
        <taxon>Funariidae</taxon>
        <taxon>Funariales</taxon>
        <taxon>Funariaceae</taxon>
        <taxon>Physcomitrium</taxon>
    </lineage>
</organism>
<reference evidence="2" key="1">
    <citation type="journal article" date="2008" name="Science">
        <title>The Physcomitrella genome reveals evolutionary insights into the conquest of land by plants.</title>
        <authorList>
            <person name="Rensing S."/>
            <person name="Lang D."/>
            <person name="Zimmer A."/>
            <person name="Terry A."/>
            <person name="Salamov A."/>
            <person name="Shapiro H."/>
            <person name="Nishiyama T."/>
            <person name="Perroud P.-F."/>
            <person name="Lindquist E."/>
            <person name="Kamisugi Y."/>
            <person name="Tanahashi T."/>
            <person name="Sakakibara K."/>
            <person name="Fujita T."/>
            <person name="Oishi K."/>
            <person name="Shin-I T."/>
            <person name="Kuroki Y."/>
            <person name="Toyoda A."/>
            <person name="Suzuki Y."/>
            <person name="Hashimoto A."/>
            <person name="Yamaguchi K."/>
            <person name="Sugano A."/>
            <person name="Kohara Y."/>
            <person name="Fujiyama A."/>
            <person name="Anterola A."/>
            <person name="Aoki S."/>
            <person name="Ashton N."/>
            <person name="Barbazuk W.B."/>
            <person name="Barker E."/>
            <person name="Bennetzen J."/>
            <person name="Bezanilla M."/>
            <person name="Blankenship R."/>
            <person name="Cho S.H."/>
            <person name="Dutcher S."/>
            <person name="Estelle M."/>
            <person name="Fawcett J.A."/>
            <person name="Gundlach H."/>
            <person name="Hanada K."/>
            <person name="Heyl A."/>
            <person name="Hicks K.A."/>
            <person name="Hugh J."/>
            <person name="Lohr M."/>
            <person name="Mayer K."/>
            <person name="Melkozernov A."/>
            <person name="Murata T."/>
            <person name="Nelson D."/>
            <person name="Pils B."/>
            <person name="Prigge M."/>
            <person name="Reiss B."/>
            <person name="Renner T."/>
            <person name="Rombauts S."/>
            <person name="Rushton P."/>
            <person name="Sanderfoot A."/>
            <person name="Schween G."/>
            <person name="Shiu S.-H."/>
            <person name="Stueber K."/>
            <person name="Theodoulou F.L."/>
            <person name="Tu H."/>
            <person name="Van de Peer Y."/>
            <person name="Verrier P.J."/>
            <person name="Waters E."/>
            <person name="Wood A."/>
            <person name="Yang L."/>
            <person name="Cove D."/>
            <person name="Cuming A."/>
            <person name="Hasebe M."/>
            <person name="Lucas S."/>
            <person name="Mishler D.B."/>
            <person name="Reski R."/>
            <person name="Grigoriev I."/>
            <person name="Quatrano R.S."/>
            <person name="Boore J.L."/>
        </authorList>
    </citation>
    <scope>NUCLEOTIDE SEQUENCE [LARGE SCALE GENOMIC DNA]</scope>
</reference>
<evidence type="ECO:0000313" key="2">
    <source>
        <dbReference type="EMBL" id="EDQ48071.1"/>
    </source>
</evidence>
<dbReference type="HOGENOM" id="CLU_1280632_0_0_1"/>
<name>A9U8D2_PHYPA</name>
<gene>
    <name evidence="2" type="ORF">PHYPADRAFT_104344</name>
</gene>
<evidence type="ECO:0000256" key="1">
    <source>
        <dbReference type="SAM" id="MobiDB-lite"/>
    </source>
</evidence>
<feature type="region of interest" description="Disordered" evidence="1">
    <location>
        <begin position="117"/>
        <end position="136"/>
    </location>
</feature>
<feature type="non-terminal residue" evidence="2">
    <location>
        <position position="216"/>
    </location>
</feature>
<protein>
    <submittedName>
        <fullName evidence="2">Predicted protein</fullName>
    </submittedName>
</protein>
<dbReference type="EMBL" id="DS546957">
    <property type="protein sequence ID" value="EDQ48071.1"/>
    <property type="molecule type" value="Genomic_DNA"/>
</dbReference>
<sequence length="216" mass="23338">MSRQPPAALACRGKVAEQRVQSGQRFALPDRFRCQRGDFPGTPVREVRVVGDPIGIIGMGPGGQMHKQMLRLFLAHPEIQLLGSREQIEQRHASLPCGFAHCLGVGTDSVGIRKSLRREPAAADGSQQDGDGAARAGRFDKPLQVGAVFPAGSRIREARRIFLLLIVVAELDEHVVARLKLVLHGGPAALGDKRAGAAPVDCPVVYPDRRIQVLLE</sequence>
<accession>A9U8D2</accession>
<proteinExistence type="predicted"/>
<dbReference type="AlphaFoldDB" id="A9U8D2"/>